<gene>
    <name evidence="3" type="ORF">NF867_03250</name>
</gene>
<dbReference type="Proteomes" id="UP001155182">
    <property type="component" value="Unassembled WGS sequence"/>
</dbReference>
<evidence type="ECO:0000259" key="2">
    <source>
        <dbReference type="Pfam" id="PF07885"/>
    </source>
</evidence>
<dbReference type="AlphaFoldDB" id="A0A9X2F0H2"/>
<dbReference type="GO" id="GO:0034220">
    <property type="term" value="P:monoatomic ion transmembrane transport"/>
    <property type="evidence" value="ECO:0007669"/>
    <property type="project" value="UniProtKB-KW"/>
</dbReference>
<reference evidence="3" key="1">
    <citation type="submission" date="2022-06" db="EMBL/GenBank/DDBJ databases">
        <title>Solitalea sp. MAHUQ-68 isolated from rhizospheric soil.</title>
        <authorList>
            <person name="Huq M.A."/>
        </authorList>
    </citation>
    <scope>NUCLEOTIDE SEQUENCE</scope>
    <source>
        <strain evidence="3">MAHUQ-68</strain>
    </source>
</reference>
<organism evidence="3 4">
    <name type="scientific">Solitalea agri</name>
    <dbReference type="NCBI Taxonomy" id="2953739"/>
    <lineage>
        <taxon>Bacteria</taxon>
        <taxon>Pseudomonadati</taxon>
        <taxon>Bacteroidota</taxon>
        <taxon>Sphingobacteriia</taxon>
        <taxon>Sphingobacteriales</taxon>
        <taxon>Sphingobacteriaceae</taxon>
        <taxon>Solitalea</taxon>
    </lineage>
</organism>
<keyword evidence="4" id="KW-1185">Reference proteome</keyword>
<dbReference type="Gene3D" id="1.10.287.70">
    <property type="match status" value="1"/>
</dbReference>
<comment type="caution">
    <text evidence="3">The sequence shown here is derived from an EMBL/GenBank/DDBJ whole genome shotgun (WGS) entry which is preliminary data.</text>
</comment>
<accession>A0A9X2F0H2</accession>
<keyword evidence="1" id="KW-1133">Transmembrane helix</keyword>
<feature type="transmembrane region" description="Helical" evidence="1">
    <location>
        <begin position="121"/>
        <end position="142"/>
    </location>
</feature>
<dbReference type="SUPFAM" id="SSF81324">
    <property type="entry name" value="Voltage-gated potassium channels"/>
    <property type="match status" value="1"/>
</dbReference>
<dbReference type="EMBL" id="JAMWYS010000009">
    <property type="protein sequence ID" value="MCO4291874.1"/>
    <property type="molecule type" value="Genomic_DNA"/>
</dbReference>
<feature type="transmembrane region" description="Helical" evidence="1">
    <location>
        <begin position="6"/>
        <end position="28"/>
    </location>
</feature>
<sequence>MFVQVIISLGIIALTIVIHGLGTFYLLNLIIRRHGGNGEFLGFNKTMQVLSYTAITLMLLHYLEIGLWALAYLFIPELDKISTWEEAIYFSTVTYTTLGYGDITLPPIWRVMSGFEAMNGILLFGWSTAMFYAVVERMLVIVNKQKK</sequence>
<dbReference type="Pfam" id="PF07885">
    <property type="entry name" value="Ion_trans_2"/>
    <property type="match status" value="1"/>
</dbReference>
<keyword evidence="3" id="KW-0406">Ion transport</keyword>
<keyword evidence="3" id="KW-0407">Ion channel</keyword>
<dbReference type="InterPro" id="IPR013099">
    <property type="entry name" value="K_chnl_dom"/>
</dbReference>
<evidence type="ECO:0000313" key="4">
    <source>
        <dbReference type="Proteomes" id="UP001155182"/>
    </source>
</evidence>
<keyword evidence="3" id="KW-0813">Transport</keyword>
<evidence type="ECO:0000256" key="1">
    <source>
        <dbReference type="SAM" id="Phobius"/>
    </source>
</evidence>
<keyword evidence="1" id="KW-0812">Transmembrane</keyword>
<name>A0A9X2F0H2_9SPHI</name>
<feature type="transmembrane region" description="Helical" evidence="1">
    <location>
        <begin position="49"/>
        <end position="75"/>
    </location>
</feature>
<feature type="domain" description="Potassium channel" evidence="2">
    <location>
        <begin position="67"/>
        <end position="135"/>
    </location>
</feature>
<protein>
    <submittedName>
        <fullName evidence="3">Potassium channel family protein</fullName>
    </submittedName>
</protein>
<keyword evidence="1" id="KW-0472">Membrane</keyword>
<proteinExistence type="predicted"/>
<dbReference type="RefSeq" id="WP_252586110.1">
    <property type="nucleotide sequence ID" value="NZ_JAMWYS010000009.1"/>
</dbReference>
<evidence type="ECO:0000313" key="3">
    <source>
        <dbReference type="EMBL" id="MCO4291874.1"/>
    </source>
</evidence>